<evidence type="ECO:0000256" key="2">
    <source>
        <dbReference type="ARBA" id="ARBA00023125"/>
    </source>
</evidence>
<evidence type="ECO:0000313" key="7">
    <source>
        <dbReference type="EMBL" id="BAT57170.1"/>
    </source>
</evidence>
<dbReference type="GO" id="GO:0003677">
    <property type="term" value="F:DNA binding"/>
    <property type="evidence" value="ECO:0007669"/>
    <property type="project" value="UniProtKB-KW"/>
</dbReference>
<dbReference type="InterPro" id="IPR050639">
    <property type="entry name" value="SSR_resolvase"/>
</dbReference>
<organism evidence="7">
    <name type="scientific">Escherichia coli O169:H41</name>
    <dbReference type="NCBI Taxonomy" id="1446701"/>
    <lineage>
        <taxon>Bacteria</taxon>
        <taxon>Pseudomonadati</taxon>
        <taxon>Pseudomonadota</taxon>
        <taxon>Gammaproteobacteria</taxon>
        <taxon>Enterobacterales</taxon>
        <taxon>Enterobacteriaceae</taxon>
        <taxon>Escherichia</taxon>
    </lineage>
</organism>
<keyword evidence="7" id="KW-0614">Plasmid</keyword>
<evidence type="ECO:0000256" key="5">
    <source>
        <dbReference type="PROSITE-ProRule" id="PRU10137"/>
    </source>
</evidence>
<dbReference type="InterPro" id="IPR006119">
    <property type="entry name" value="Resolv_N"/>
</dbReference>
<evidence type="ECO:0000256" key="3">
    <source>
        <dbReference type="ARBA" id="ARBA00023172"/>
    </source>
</evidence>
<proteinExistence type="predicted"/>
<evidence type="ECO:0000256" key="4">
    <source>
        <dbReference type="PIRSR" id="PIRSR606118-50"/>
    </source>
</evidence>
<protein>
    <submittedName>
        <fullName evidence="7">Resolvase domain protein</fullName>
    </submittedName>
</protein>
<dbReference type="InterPro" id="IPR006118">
    <property type="entry name" value="Recombinase_CS"/>
</dbReference>
<reference evidence="7" key="1">
    <citation type="journal article" date="2015" name="Virulence">
        <title>Characterization of unstable pEntYN10 from enterotoxigenic Escherichia coli (ETEC) O169:H41.</title>
        <authorList>
            <person name="Ban E."/>
            <person name="Yoshida Y."/>
            <person name="Wakushima M."/>
            <person name="Wajima T."/>
            <person name="Hamabata T."/>
            <person name="Ichikawa N."/>
            <person name="Abe H."/>
            <person name="Horiguchi Y."/>
            <person name="Hara-Kudo Y."/>
            <person name="Kage-Nakadai E."/>
            <person name="Yamamoto T."/>
            <person name="Wada T."/>
            <person name="Nishikawa Y."/>
        </authorList>
    </citation>
    <scope>NUCLEOTIDE SEQUENCE</scope>
    <source>
        <strain evidence="7">O169:H41</strain>
        <plasmid evidence="7">pEntYN10</plasmid>
    </source>
</reference>
<dbReference type="SMART" id="SM00857">
    <property type="entry name" value="Resolvase"/>
    <property type="match status" value="1"/>
</dbReference>
<evidence type="ECO:0000259" key="6">
    <source>
        <dbReference type="PROSITE" id="PS51736"/>
    </source>
</evidence>
<dbReference type="PROSITE" id="PS51736">
    <property type="entry name" value="RECOMBINASES_3"/>
    <property type="match status" value="1"/>
</dbReference>
<dbReference type="PANTHER" id="PTHR30461">
    <property type="entry name" value="DNA-INVERTASE FROM LAMBDOID PROPHAGE"/>
    <property type="match status" value="1"/>
</dbReference>
<dbReference type="SUPFAM" id="SSF53041">
    <property type="entry name" value="Resolvase-like"/>
    <property type="match status" value="1"/>
</dbReference>
<keyword evidence="2" id="KW-0238">DNA-binding</keyword>
<dbReference type="InterPro" id="IPR036162">
    <property type="entry name" value="Resolvase-like_N_sf"/>
</dbReference>
<accession>A0A0S3PN34</accession>
<dbReference type="Gene3D" id="3.40.50.1390">
    <property type="entry name" value="Resolvase, N-terminal catalytic domain"/>
    <property type="match status" value="1"/>
</dbReference>
<dbReference type="Pfam" id="PF00239">
    <property type="entry name" value="Resolvase"/>
    <property type="match status" value="1"/>
</dbReference>
<dbReference type="AlphaFoldDB" id="A0A0S3PN34"/>
<dbReference type="GO" id="GO:0015074">
    <property type="term" value="P:DNA integration"/>
    <property type="evidence" value="ECO:0007669"/>
    <property type="project" value="UniProtKB-KW"/>
</dbReference>
<dbReference type="PANTHER" id="PTHR30461:SF25">
    <property type="entry name" value="RESOLVASE-RELATED"/>
    <property type="match status" value="1"/>
</dbReference>
<evidence type="ECO:0000256" key="1">
    <source>
        <dbReference type="ARBA" id="ARBA00022908"/>
    </source>
</evidence>
<feature type="domain" description="Resolvase/invertase-type recombinase catalytic" evidence="6">
    <location>
        <begin position="14"/>
        <end position="172"/>
    </location>
</feature>
<dbReference type="GO" id="GO:0000150">
    <property type="term" value="F:DNA strand exchange activity"/>
    <property type="evidence" value="ECO:0007669"/>
    <property type="project" value="InterPro"/>
</dbReference>
<dbReference type="FunFam" id="3.40.50.1390:FF:000010">
    <property type="entry name" value="Recombinase resolvase family"/>
    <property type="match status" value="1"/>
</dbReference>
<dbReference type="EMBL" id="AP014654">
    <property type="protein sequence ID" value="BAT57170.1"/>
    <property type="molecule type" value="Genomic_DNA"/>
</dbReference>
<dbReference type="CDD" id="cd03767">
    <property type="entry name" value="SR_Res_par"/>
    <property type="match status" value="1"/>
</dbReference>
<dbReference type="PROSITE" id="PS00397">
    <property type="entry name" value="RECOMBINASES_1"/>
    <property type="match status" value="1"/>
</dbReference>
<name>A0A0S3PN34_ECOLX</name>
<geneLocation type="plasmid" evidence="7">
    <name>pEntYN10</name>
</geneLocation>
<sequence>MQQPKCDNAVKKMFIRTYLRASTEDQFADRAKEMLEQFVQERGHKIASYYRENISGTKLDRPKLGRLLMDSHRNDILLVEQIDRLTRLSNSGWITLKKQIEQHELRIVSLDVPTSWQTLSDKAPSQLDPITRAVITAINNMLIDLMAAMSHKDWLSRRQRQKQGIERAHTLGKYRGKQADQERHQKVLYYRQVKKLSLRETADATGYSTSQVCHIQALYREPTAD</sequence>
<keyword evidence="1" id="KW-0229">DNA integration</keyword>
<feature type="active site" description="O-(5'-phospho-DNA)-serine intermediate" evidence="4 5">
    <location>
        <position position="22"/>
    </location>
</feature>
<keyword evidence="3" id="KW-0233">DNA recombination</keyword>